<organism evidence="1">
    <name type="scientific">marine sediment metagenome</name>
    <dbReference type="NCBI Taxonomy" id="412755"/>
    <lineage>
        <taxon>unclassified sequences</taxon>
        <taxon>metagenomes</taxon>
        <taxon>ecological metagenomes</taxon>
    </lineage>
</organism>
<accession>X1RBI1</accession>
<evidence type="ECO:0000313" key="1">
    <source>
        <dbReference type="EMBL" id="GAI78102.1"/>
    </source>
</evidence>
<gene>
    <name evidence="1" type="ORF">S12H4_13855</name>
</gene>
<sequence length="133" mass="14580">MDISKAKKVVELTKGDRKILVTVYEGGQVSSCIEDEAKKKYCETCQADDETCQQWINHLKEKGYEATEIELGELGVEVSLPKFIELRESAGTPTEVVEKLTVAVPEVASAIEPEVKPEGGKVAGETEPEIILE</sequence>
<dbReference type="AlphaFoldDB" id="X1RBI1"/>
<reference evidence="1" key="1">
    <citation type="journal article" date="2014" name="Front. Microbiol.">
        <title>High frequency of phylogenetically diverse reductive dehalogenase-homologous genes in deep subseafloor sedimentary metagenomes.</title>
        <authorList>
            <person name="Kawai M."/>
            <person name="Futagami T."/>
            <person name="Toyoda A."/>
            <person name="Takaki Y."/>
            <person name="Nishi S."/>
            <person name="Hori S."/>
            <person name="Arai W."/>
            <person name="Tsubouchi T."/>
            <person name="Morono Y."/>
            <person name="Uchiyama I."/>
            <person name="Ito T."/>
            <person name="Fujiyama A."/>
            <person name="Inagaki F."/>
            <person name="Takami H."/>
        </authorList>
    </citation>
    <scope>NUCLEOTIDE SEQUENCE</scope>
    <source>
        <strain evidence="1">Expedition CK06-06</strain>
    </source>
</reference>
<name>X1RBI1_9ZZZZ</name>
<comment type="caution">
    <text evidence="1">The sequence shown here is derived from an EMBL/GenBank/DDBJ whole genome shotgun (WGS) entry which is preliminary data.</text>
</comment>
<protein>
    <submittedName>
        <fullName evidence="1">Uncharacterized protein</fullName>
    </submittedName>
</protein>
<dbReference type="EMBL" id="BARW01006593">
    <property type="protein sequence ID" value="GAI78102.1"/>
    <property type="molecule type" value="Genomic_DNA"/>
</dbReference>
<proteinExistence type="predicted"/>